<comment type="similarity">
    <text evidence="3">Belongs to the pectinacetylesterase family.</text>
</comment>
<feature type="signal peptide" evidence="6">
    <location>
        <begin position="1"/>
        <end position="22"/>
    </location>
</feature>
<reference evidence="7 8" key="1">
    <citation type="journal article" date="2021" name="bioRxiv">
        <title>Chromosome-scale and haplotype-resolved genome assembly of a tetraploid potato cultivar.</title>
        <authorList>
            <person name="Sun H."/>
            <person name="Jiao W.-B."/>
            <person name="Krause K."/>
            <person name="Campoy J.A."/>
            <person name="Goel M."/>
            <person name="Folz-Donahue K."/>
            <person name="Kukat C."/>
            <person name="Huettel B."/>
            <person name="Schneeberger K."/>
        </authorList>
    </citation>
    <scope>NUCLEOTIDE SEQUENCE [LARGE SCALE GENOMIC DNA]</scope>
    <source>
        <strain evidence="7">SolTubOtavaFocal</strain>
        <tissue evidence="7">Leaves</tissue>
    </source>
</reference>
<organism evidence="7 8">
    <name type="scientific">Solanum tuberosum</name>
    <name type="common">Potato</name>
    <dbReference type="NCBI Taxonomy" id="4113"/>
    <lineage>
        <taxon>Eukaryota</taxon>
        <taxon>Viridiplantae</taxon>
        <taxon>Streptophyta</taxon>
        <taxon>Embryophyta</taxon>
        <taxon>Tracheophyta</taxon>
        <taxon>Spermatophyta</taxon>
        <taxon>Magnoliopsida</taxon>
        <taxon>eudicotyledons</taxon>
        <taxon>Gunneridae</taxon>
        <taxon>Pentapetalae</taxon>
        <taxon>asterids</taxon>
        <taxon>lamiids</taxon>
        <taxon>Solanales</taxon>
        <taxon>Solanaceae</taxon>
        <taxon>Solanoideae</taxon>
        <taxon>Solaneae</taxon>
        <taxon>Solanum</taxon>
    </lineage>
</organism>
<keyword evidence="6" id="KW-0732">Signal</keyword>
<comment type="subcellular location">
    <subcellularLocation>
        <location evidence="2">Secreted</location>
        <location evidence="2">Cell wall</location>
    </subcellularLocation>
</comment>
<evidence type="ECO:0000256" key="3">
    <source>
        <dbReference type="ARBA" id="ARBA00005784"/>
    </source>
</evidence>
<dbReference type="Pfam" id="PF03283">
    <property type="entry name" value="PAE"/>
    <property type="match status" value="1"/>
</dbReference>
<evidence type="ECO:0000256" key="6">
    <source>
        <dbReference type="SAM" id="SignalP"/>
    </source>
</evidence>
<dbReference type="InterPro" id="IPR004963">
    <property type="entry name" value="PAE/NOTUM"/>
</dbReference>
<evidence type="ECO:0000313" key="7">
    <source>
        <dbReference type="EMBL" id="KAH0742302.1"/>
    </source>
</evidence>
<evidence type="ECO:0000256" key="2">
    <source>
        <dbReference type="ARBA" id="ARBA00004191"/>
    </source>
</evidence>
<keyword evidence="5" id="KW-0961">Cell wall biogenesis/degradation</keyword>
<dbReference type="Proteomes" id="UP000826656">
    <property type="component" value="Unassembled WGS sequence"/>
</dbReference>
<dbReference type="EMBL" id="JAIVGD010000026">
    <property type="protein sequence ID" value="KAH0742302.1"/>
    <property type="molecule type" value="Genomic_DNA"/>
</dbReference>
<comment type="caution">
    <text evidence="7">The sequence shown here is derived from an EMBL/GenBank/DDBJ whole genome shotgun (WGS) entry which is preliminary data.</text>
</comment>
<feature type="chain" id="PRO_5045985886" description="Pectin acetylesterase" evidence="6">
    <location>
        <begin position="23"/>
        <end position="676"/>
    </location>
</feature>
<evidence type="ECO:0000313" key="8">
    <source>
        <dbReference type="Proteomes" id="UP000826656"/>
    </source>
</evidence>
<dbReference type="PANTHER" id="PTHR21562">
    <property type="entry name" value="NOTUM-RELATED"/>
    <property type="match status" value="1"/>
</dbReference>
<accession>A0ABQ7U5R8</accession>
<protein>
    <recommendedName>
        <fullName evidence="9">Pectin acetylesterase</fullName>
    </recommendedName>
</protein>
<evidence type="ECO:0008006" key="9">
    <source>
        <dbReference type="Google" id="ProtNLM"/>
    </source>
</evidence>
<evidence type="ECO:0000256" key="4">
    <source>
        <dbReference type="ARBA" id="ARBA00022512"/>
    </source>
</evidence>
<keyword evidence="4" id="KW-0964">Secreted</keyword>
<evidence type="ECO:0000256" key="1">
    <source>
        <dbReference type="ARBA" id="ARBA00003534"/>
    </source>
</evidence>
<keyword evidence="8" id="KW-1185">Reference proteome</keyword>
<name>A0ABQ7U5R8_SOLTU</name>
<evidence type="ECO:0000256" key="5">
    <source>
        <dbReference type="ARBA" id="ARBA00023316"/>
    </source>
</evidence>
<gene>
    <name evidence="7" type="ORF">KY290_035345</name>
</gene>
<keyword evidence="4" id="KW-0134">Cell wall</keyword>
<proteinExistence type="inferred from homology"/>
<dbReference type="PANTHER" id="PTHR21562:SF72">
    <property type="entry name" value="PECTIN ACETYLESTERASE"/>
    <property type="match status" value="1"/>
</dbReference>
<comment type="function">
    <text evidence="1">Hydrolyzes acetyl esters in homogalacturonan regions of pectin. In type I primary cell wall, galacturonic acid residues of pectin can be acetylated at the O-2 and O-3 positions. Decreasing the degree of acetylation of pectin gels in vitro alters their physical properties.</text>
</comment>
<sequence>MTTFVLALLAFLAVFCTTHVLSNKHDSLYVNITILQSATAQGAVCLDGSPPAYHLDRGYGTGLRSWIIYLDGGSWCESIPDCLDRSTTSLGSSNHMKQRGFFAGILHNTSKQNPEFHNWNRVRVKYCDGSSFTGDVEQVHSENKLYFRGARIFKAIMEDLWRKGMKSAENAILSGTSAGGLATILNCDKFKCLLSESAKVKCVADAAFFINSKTIYGTSYIQEMYRKIVNLHGSAKNLPSACTYVMEPSLCLFSQNVIPYIQTPLFIINSIYDSWQINNTLVPLYLDPQHAWTDCINNISRCTSSERIIIQESSLVNLTILQTAVAKGAVCLDGSPPAYHLDRGSGTGVNNWVISVEGGGWCQNVAQCLLRKNSKYGSSAKMENQVYFSGMLSNEQKFNPEFYNWNRVFVRYCDGGSFTGDVEAVDPGTGLHYRGARIFKAIMEELLAQGMNKSENAILSGCSAGGLATILHCDNFRILLTNSVKVKCFSDAGYFVNIEDISGKPFIQQFFNDVVTLHGSAKNLPPSCTSKLEPGLCFFPQNAAQQIQKPLFIINSAYDGWQVRNILVPRGTDPKGAWNSCGANIKTCTPDQLKVLQGFRLNFLKALEGLGPSSTRGYYINSCFAHCQTQKQASWFGPNSPRLFNKTIAEAVGDWVLERNQFRQIDCPYPCDKTCG</sequence>